<evidence type="ECO:0000256" key="1">
    <source>
        <dbReference type="SAM" id="Phobius"/>
    </source>
</evidence>
<dbReference type="EMBL" id="CP000529">
    <property type="protein sequence ID" value="ABM39076.1"/>
    <property type="molecule type" value="Genomic_DNA"/>
</dbReference>
<dbReference type="KEGG" id="pna:Pnap_3780"/>
<proteinExistence type="predicted"/>
<dbReference type="Proteomes" id="UP000000644">
    <property type="component" value="Chromosome"/>
</dbReference>
<dbReference type="STRING" id="365044.Pnap_3780"/>
<keyword evidence="1" id="KW-1133">Transmembrane helix</keyword>
<evidence type="ECO:0000313" key="3">
    <source>
        <dbReference type="Proteomes" id="UP000000644"/>
    </source>
</evidence>
<protein>
    <submittedName>
        <fullName evidence="2">Cbb3-type cytochrome oxidase component</fullName>
    </submittedName>
</protein>
<keyword evidence="3" id="KW-1185">Reference proteome</keyword>
<sequence length="48" mass="5450">MIMDINTLRSIVTVATFFVFIGIVAWAWSGRNAKSFEEAAQLPFKQDE</sequence>
<dbReference type="HOGENOM" id="CLU_192294_2_1_4"/>
<feature type="transmembrane region" description="Helical" evidence="1">
    <location>
        <begin position="7"/>
        <end position="28"/>
    </location>
</feature>
<dbReference type="Pfam" id="PF05545">
    <property type="entry name" value="FixQ"/>
    <property type="match status" value="1"/>
</dbReference>
<dbReference type="InterPro" id="IPR008621">
    <property type="entry name" value="Cbb3-typ_cyt_oxidase_comp"/>
</dbReference>
<gene>
    <name evidence="2" type="ordered locus">Pnap_3780</name>
</gene>
<dbReference type="CDD" id="cd01324">
    <property type="entry name" value="cbb3_Oxidase_CcoQ"/>
    <property type="match status" value="1"/>
</dbReference>
<reference evidence="3" key="1">
    <citation type="journal article" date="2009" name="Environ. Microbiol.">
        <title>The genome of Polaromonas naphthalenivorans strain CJ2, isolated from coal tar-contaminated sediment, reveals physiological and metabolic versatility and evolution through extensive horizontal gene transfer.</title>
        <authorList>
            <person name="Yagi J.M."/>
            <person name="Sims D."/>
            <person name="Brettin T."/>
            <person name="Bruce D."/>
            <person name="Madsen E.L."/>
        </authorList>
    </citation>
    <scope>NUCLEOTIDE SEQUENCE [LARGE SCALE GENOMIC DNA]</scope>
    <source>
        <strain evidence="3">CJ2</strain>
    </source>
</reference>
<dbReference type="eggNOG" id="COG4736">
    <property type="taxonomic scope" value="Bacteria"/>
</dbReference>
<evidence type="ECO:0000313" key="2">
    <source>
        <dbReference type="EMBL" id="ABM39076.1"/>
    </source>
</evidence>
<keyword evidence="1" id="KW-0812">Transmembrane</keyword>
<organism evidence="2 3">
    <name type="scientific">Polaromonas naphthalenivorans (strain CJ2)</name>
    <dbReference type="NCBI Taxonomy" id="365044"/>
    <lineage>
        <taxon>Bacteria</taxon>
        <taxon>Pseudomonadati</taxon>
        <taxon>Pseudomonadota</taxon>
        <taxon>Betaproteobacteria</taxon>
        <taxon>Burkholderiales</taxon>
        <taxon>Comamonadaceae</taxon>
        <taxon>Polaromonas</taxon>
    </lineage>
</organism>
<name>A1VTU8_POLNA</name>
<keyword evidence="1" id="KW-0472">Membrane</keyword>
<accession>A1VTU8</accession>
<dbReference type="AlphaFoldDB" id="A1VTU8"/>